<dbReference type="RefSeq" id="WP_251811244.1">
    <property type="nucleotide sequence ID" value="NZ_CP101527.1"/>
</dbReference>
<evidence type="ECO:0000313" key="2">
    <source>
        <dbReference type="Proteomes" id="UP001164472"/>
    </source>
</evidence>
<dbReference type="Proteomes" id="UP001164472">
    <property type="component" value="Chromosome"/>
</dbReference>
<dbReference type="SUPFAM" id="SSF102114">
    <property type="entry name" value="Radical SAM enzymes"/>
    <property type="match status" value="1"/>
</dbReference>
<dbReference type="EMBL" id="CP101527">
    <property type="protein sequence ID" value="UZW74154.1"/>
    <property type="molecule type" value="Genomic_DNA"/>
</dbReference>
<dbReference type="GO" id="GO:0051539">
    <property type="term" value="F:4 iron, 4 sulfur cluster binding"/>
    <property type="evidence" value="ECO:0007669"/>
    <property type="project" value="TreeGrafter"/>
</dbReference>
<dbReference type="InterPro" id="IPR034505">
    <property type="entry name" value="Coproporphyrinogen-III_oxidase"/>
</dbReference>
<gene>
    <name evidence="1" type="ORF">NNL22_14155</name>
</gene>
<evidence type="ECO:0000313" key="1">
    <source>
        <dbReference type="EMBL" id="UZW74154.1"/>
    </source>
</evidence>
<sequence length="339" mass="38752">MRQIFSHKDWLFCTNSFRYDSPDKPGLFVEDRGFSLKSYTDIITNSNRTNTELALSLSMPLQNTLCSYPTPNHNTLNNSPVRNYINHLLKEISLVSKLIPEERSINYIHWQGEIAQLLTPAEMTEIMYSLNKAFTLQDERKGTYVIELERVPADDAIIALIKGLGFNHICLGTQNRDNAPIDFKFLAEQIKVFRQYGFKTINVRFLTTKHESCKELSKKLEGLIAIDPDTIYLIDEEERESVLSGVEAEDTSQCNCHQEFENRLIQANFKKLNHVKFSKNSSVSKGISGDLIGIGLGATSLIENSFSHNVDQLDQYYQKLELNQLPFGYGGYIKPKYQT</sequence>
<dbReference type="PANTHER" id="PTHR13932">
    <property type="entry name" value="COPROPORPHYRINIGEN III OXIDASE"/>
    <property type="match status" value="1"/>
</dbReference>
<dbReference type="GO" id="GO:0006779">
    <property type="term" value="P:porphyrin-containing compound biosynthetic process"/>
    <property type="evidence" value="ECO:0007669"/>
    <property type="project" value="TreeGrafter"/>
</dbReference>
<protein>
    <submittedName>
        <fullName evidence="1">Uncharacterized protein</fullName>
    </submittedName>
</protein>
<dbReference type="GO" id="GO:0005737">
    <property type="term" value="C:cytoplasm"/>
    <property type="evidence" value="ECO:0007669"/>
    <property type="project" value="TreeGrafter"/>
</dbReference>
<reference evidence="1" key="1">
    <citation type="submission" date="2022-07" db="EMBL/GenBank/DDBJ databases">
        <title>Alkalimarinus sp. nov., isolated from gut of a Alitta virens.</title>
        <authorList>
            <person name="Yang A.I."/>
            <person name="Shin N.-R."/>
        </authorList>
    </citation>
    <scope>NUCLEOTIDE SEQUENCE</scope>
    <source>
        <strain evidence="1">FA028</strain>
    </source>
</reference>
<accession>A0A9E8HGT2</accession>
<dbReference type="InterPro" id="IPR058240">
    <property type="entry name" value="rSAM_sf"/>
</dbReference>
<proteinExistence type="predicted"/>
<dbReference type="PANTHER" id="PTHR13932:SF5">
    <property type="entry name" value="RADICAL S-ADENOSYL METHIONINE DOMAIN-CONTAINING PROTEIN 1, MITOCHONDRIAL"/>
    <property type="match status" value="1"/>
</dbReference>
<keyword evidence="2" id="KW-1185">Reference proteome</keyword>
<name>A0A9E8HGT2_9ALTE</name>
<organism evidence="1 2">
    <name type="scientific">Alkalimarinus sediminis</name>
    <dbReference type="NCBI Taxonomy" id="1632866"/>
    <lineage>
        <taxon>Bacteria</taxon>
        <taxon>Pseudomonadati</taxon>
        <taxon>Pseudomonadota</taxon>
        <taxon>Gammaproteobacteria</taxon>
        <taxon>Alteromonadales</taxon>
        <taxon>Alteromonadaceae</taxon>
        <taxon>Alkalimarinus</taxon>
    </lineage>
</organism>
<dbReference type="KEGG" id="asem:NNL22_14155"/>
<dbReference type="AlphaFoldDB" id="A0A9E8HGT2"/>